<evidence type="ECO:0000256" key="1">
    <source>
        <dbReference type="SAM" id="MobiDB-lite"/>
    </source>
</evidence>
<feature type="region of interest" description="Disordered" evidence="1">
    <location>
        <begin position="853"/>
        <end position="882"/>
    </location>
</feature>
<dbReference type="InterPro" id="IPR050868">
    <property type="entry name" value="ELMO_domain-containing"/>
</dbReference>
<accession>A0A0P1AWY4</accession>
<dbReference type="PANTHER" id="PTHR12771">
    <property type="entry name" value="ENGULFMENT AND CELL MOTILITY"/>
    <property type="match status" value="1"/>
</dbReference>
<feature type="region of interest" description="Disordered" evidence="1">
    <location>
        <begin position="326"/>
        <end position="347"/>
    </location>
</feature>
<name>A0A0P1AWY4_PLAHL</name>
<dbReference type="InterPro" id="IPR006816">
    <property type="entry name" value="ELMO_dom"/>
</dbReference>
<reference evidence="4" key="1">
    <citation type="submission" date="2014-09" db="EMBL/GenBank/DDBJ databases">
        <authorList>
            <person name="Sharma Rahul"/>
            <person name="Thines Marco"/>
        </authorList>
    </citation>
    <scope>NUCLEOTIDE SEQUENCE [LARGE SCALE GENOMIC DNA]</scope>
</reference>
<evidence type="ECO:0000313" key="3">
    <source>
        <dbReference type="EMBL" id="CEG45672.1"/>
    </source>
</evidence>
<dbReference type="AlphaFoldDB" id="A0A0P1AWY4"/>
<organism evidence="3 4">
    <name type="scientific">Plasmopara halstedii</name>
    <name type="common">Downy mildew of sunflower</name>
    <dbReference type="NCBI Taxonomy" id="4781"/>
    <lineage>
        <taxon>Eukaryota</taxon>
        <taxon>Sar</taxon>
        <taxon>Stramenopiles</taxon>
        <taxon>Oomycota</taxon>
        <taxon>Peronosporomycetes</taxon>
        <taxon>Peronosporales</taxon>
        <taxon>Peronosporaceae</taxon>
        <taxon>Plasmopara</taxon>
    </lineage>
</organism>
<feature type="region of interest" description="Disordered" evidence="1">
    <location>
        <begin position="402"/>
        <end position="421"/>
    </location>
</feature>
<feature type="compositionally biased region" description="Acidic residues" evidence="1">
    <location>
        <begin position="221"/>
        <end position="234"/>
    </location>
</feature>
<dbReference type="PANTHER" id="PTHR12771:SF2">
    <property type="entry name" value="ELMO DOMAIN-CONTAINING PROTEIN 3"/>
    <property type="match status" value="1"/>
</dbReference>
<dbReference type="Pfam" id="PF04727">
    <property type="entry name" value="ELMO_CED12"/>
    <property type="match status" value="1"/>
</dbReference>
<dbReference type="OMA" id="RHFPFAC"/>
<feature type="region of interest" description="Disordered" evidence="1">
    <location>
        <begin position="221"/>
        <end position="250"/>
    </location>
</feature>
<feature type="compositionally biased region" description="Basic and acidic residues" evidence="1">
    <location>
        <begin position="552"/>
        <end position="564"/>
    </location>
</feature>
<feature type="domain" description="ELMO" evidence="2">
    <location>
        <begin position="688"/>
        <end position="841"/>
    </location>
</feature>
<dbReference type="OrthoDB" id="266227at2759"/>
<dbReference type="Proteomes" id="UP000054928">
    <property type="component" value="Unassembled WGS sequence"/>
</dbReference>
<evidence type="ECO:0000313" key="4">
    <source>
        <dbReference type="Proteomes" id="UP000054928"/>
    </source>
</evidence>
<dbReference type="PROSITE" id="PS51335">
    <property type="entry name" value="ELMO"/>
    <property type="match status" value="1"/>
</dbReference>
<protein>
    <submittedName>
        <fullName evidence="3">Uncharacterized conserved protein</fullName>
    </submittedName>
</protein>
<feature type="region of interest" description="Disordered" evidence="1">
    <location>
        <begin position="544"/>
        <end position="575"/>
    </location>
</feature>
<evidence type="ECO:0000259" key="2">
    <source>
        <dbReference type="PROSITE" id="PS51335"/>
    </source>
</evidence>
<feature type="compositionally biased region" description="Polar residues" evidence="1">
    <location>
        <begin position="402"/>
        <end position="411"/>
    </location>
</feature>
<keyword evidence="4" id="KW-1185">Reference proteome</keyword>
<dbReference type="GeneID" id="36397010"/>
<sequence length="882" mass="98625">MESDTLSDVDVLEDLLHDVNSESDNFEDLEEVTNDMLLTTDGQSDKLIEAEEFKAVLPSPRSTMFENSLNAALSDDAFENHDEDLSRFGHKTVKQGVLDSAANTNENITKEQDEHQYPNFNYENDAVTPSQMHAAPLSVDTFGQVEEERESDTEMFQYHDDAYAVISLNADRSEEVEGANKVKEIFSSEIHGTKNGESSTAVMPPPIPTTLIVGLMNPIDDYLESDDSQDEEDDAKMSLPPPLQSYASEDDDEDILEIDAAVVSSLQIEENQRLAEHISEPKSVLSFSEEECADLEDYLSKKIVDKNERDFHPDEIIREAHMTNLESSNPSSNVHKMDGGSKTRKSNNDVMFGIHYQGKRKKSDAHQANKNYSLPSDLFSGDFGHQNDMALESDLVFSVSTGKPESSSLPTDNDEFDFDENSGVNPSVFSKIDIKVCLGTHEAQQRKEHEKIVGELKRETDEERRRNITHVPTQPDKAKVMPVDTSNSMSLTELHNIYKRGLGDQEVLLDDKDDSKSFVGQPASLLGRLFGQDQTLSKTIVEEADGNDSEEEKMSNHGRNKFDLETSSEDNVRRSSISEMNNVDGSAEWREVKLVQHGQLKEIPDFPVASNSSNDVESAFLSYAEAATYYTETPDVMQHKDLIISEDFTTRSCFACLSRPRLTFEGSTEERDRVFCIAATAFDGHNKIVIRMLQTIYKKVTTSSRNVSLIGMHWESIGFQGTDPSTDLRGCGVLSLLQMLYLVENFHDLSHRFYALSQHPSRHFPFACVLINTSLQCVVALRNGALYPECNKQSSILSGMNRLYVALVSQLHDAILSQVNEIPHILKYVLDRGRASPTKVINEVFTGDSLPPSHLVCSTKPDPTEPNTPPEFSEIGLHPADE</sequence>
<dbReference type="RefSeq" id="XP_024582041.1">
    <property type="nucleotide sequence ID" value="XM_024716442.1"/>
</dbReference>
<dbReference type="EMBL" id="CCYD01001640">
    <property type="protein sequence ID" value="CEG45672.1"/>
    <property type="molecule type" value="Genomic_DNA"/>
</dbReference>
<proteinExistence type="predicted"/>